<evidence type="ECO:0000256" key="2">
    <source>
        <dbReference type="SAM" id="Phobius"/>
    </source>
</evidence>
<keyword evidence="2" id="KW-0472">Membrane</keyword>
<sequence>MRLGGVLVKKHYLTFLIVIVSQLLLFSAVVNFSFVGDVMFPKSILDMFRTSSGFDFKPIFSEVRNIISASDIAFCNLETTLGGPPYTGVPKFSSPDEVLDAIKWAGFDVVNVANNHMLDTGVAGLKRTIEQVRKYGFTSVGGRLLPNEPRYSIVEVSGVKISFAGFTFSTNGIPMPREYSYMFDYISDSVVLSTVREMRKVSDIVVVHFHFGVEFMRTPTKEQERIAKLCIENGADIVVGSHPHVLQRVDVFNHNGKRKVIAYSLGNFVSNMVEPYTDIGAILNVSYDTEQGAIVVNPIVTWRHRYSSNGKTSLRILPVLDFIRKPDKLITNNDLRTLKTILDSTVLLNN</sequence>
<dbReference type="PANTHER" id="PTHR33393">
    <property type="entry name" value="POLYGLUTAMINE SYNTHESIS ACCESSORY PROTEIN RV0574C-RELATED"/>
    <property type="match status" value="1"/>
</dbReference>
<dbReference type="SUPFAM" id="SSF56300">
    <property type="entry name" value="Metallo-dependent phosphatases"/>
    <property type="match status" value="1"/>
</dbReference>
<dbReference type="PANTHER" id="PTHR33393:SF12">
    <property type="entry name" value="CAPSULE BIOSYNTHESIS PROTEIN CAPA"/>
    <property type="match status" value="1"/>
</dbReference>
<feature type="domain" description="Capsule synthesis protein CapA" evidence="3">
    <location>
        <begin position="31"/>
        <end position="272"/>
    </location>
</feature>
<evidence type="ECO:0000259" key="3">
    <source>
        <dbReference type="SMART" id="SM00854"/>
    </source>
</evidence>
<keyword evidence="2" id="KW-1133">Transmembrane helix</keyword>
<feature type="transmembrane region" description="Helical" evidence="2">
    <location>
        <begin position="12"/>
        <end position="34"/>
    </location>
</feature>
<accession>A0A7C5U648</accession>
<dbReference type="InterPro" id="IPR019079">
    <property type="entry name" value="Capsule_synth_CapA"/>
</dbReference>
<dbReference type="Gene3D" id="3.60.21.10">
    <property type="match status" value="1"/>
</dbReference>
<dbReference type="SMART" id="SM00854">
    <property type="entry name" value="PGA_cap"/>
    <property type="match status" value="1"/>
</dbReference>
<dbReference type="AlphaFoldDB" id="A0A7C5U648"/>
<keyword evidence="2" id="KW-0812">Transmembrane</keyword>
<dbReference type="CDD" id="cd07381">
    <property type="entry name" value="MPP_CapA"/>
    <property type="match status" value="1"/>
</dbReference>
<comment type="similarity">
    <text evidence="1">Belongs to the CapA family.</text>
</comment>
<dbReference type="Pfam" id="PF09587">
    <property type="entry name" value="PGA_cap"/>
    <property type="match status" value="1"/>
</dbReference>
<name>A0A7C5U648_9BACT</name>
<dbReference type="InterPro" id="IPR029052">
    <property type="entry name" value="Metallo-depent_PP-like"/>
</dbReference>
<proteinExistence type="inferred from homology"/>
<gene>
    <name evidence="4" type="ORF">ENM46_03740</name>
</gene>
<dbReference type="InterPro" id="IPR052169">
    <property type="entry name" value="CW_Biosynth-Accessory"/>
</dbReference>
<protein>
    <submittedName>
        <fullName evidence="4">CapA family protein</fullName>
    </submittedName>
</protein>
<reference evidence="4" key="1">
    <citation type="journal article" date="2020" name="mSystems">
        <title>Genome- and Community-Level Interaction Insights into Carbon Utilization and Element Cycling Functions of Hydrothermarchaeota in Hydrothermal Sediment.</title>
        <authorList>
            <person name="Zhou Z."/>
            <person name="Liu Y."/>
            <person name="Xu W."/>
            <person name="Pan J."/>
            <person name="Luo Z.H."/>
            <person name="Li M."/>
        </authorList>
    </citation>
    <scope>NUCLEOTIDE SEQUENCE [LARGE SCALE GENOMIC DNA]</scope>
    <source>
        <strain evidence="4">SpSt-1088</strain>
    </source>
</reference>
<comment type="caution">
    <text evidence="4">The sequence shown here is derived from an EMBL/GenBank/DDBJ whole genome shotgun (WGS) entry which is preliminary data.</text>
</comment>
<evidence type="ECO:0000256" key="1">
    <source>
        <dbReference type="ARBA" id="ARBA00005662"/>
    </source>
</evidence>
<organism evidence="4">
    <name type="scientific">Fervidobacterium nodosum</name>
    <dbReference type="NCBI Taxonomy" id="2424"/>
    <lineage>
        <taxon>Bacteria</taxon>
        <taxon>Thermotogati</taxon>
        <taxon>Thermotogota</taxon>
        <taxon>Thermotogae</taxon>
        <taxon>Thermotogales</taxon>
        <taxon>Fervidobacteriaceae</taxon>
        <taxon>Fervidobacterium</taxon>
    </lineage>
</organism>
<dbReference type="EMBL" id="DRXW01000229">
    <property type="protein sequence ID" value="HHR34041.1"/>
    <property type="molecule type" value="Genomic_DNA"/>
</dbReference>
<evidence type="ECO:0000313" key="4">
    <source>
        <dbReference type="EMBL" id="HHR34041.1"/>
    </source>
</evidence>